<accession>A0A6C0KHZ7</accession>
<organism evidence="1">
    <name type="scientific">viral metagenome</name>
    <dbReference type="NCBI Taxonomy" id="1070528"/>
    <lineage>
        <taxon>unclassified sequences</taxon>
        <taxon>metagenomes</taxon>
        <taxon>organismal metagenomes</taxon>
    </lineage>
</organism>
<reference evidence="1" key="1">
    <citation type="journal article" date="2020" name="Nature">
        <title>Giant virus diversity and host interactions through global metagenomics.</title>
        <authorList>
            <person name="Schulz F."/>
            <person name="Roux S."/>
            <person name="Paez-Espino D."/>
            <person name="Jungbluth S."/>
            <person name="Walsh D.A."/>
            <person name="Denef V.J."/>
            <person name="McMahon K.D."/>
            <person name="Konstantinidis K.T."/>
            <person name="Eloe-Fadrosh E.A."/>
            <person name="Kyrpides N.C."/>
            <person name="Woyke T."/>
        </authorList>
    </citation>
    <scope>NUCLEOTIDE SEQUENCE</scope>
    <source>
        <strain evidence="1">GVMAG-S-3300011013-78</strain>
    </source>
</reference>
<dbReference type="EMBL" id="MN740881">
    <property type="protein sequence ID" value="QHU16417.1"/>
    <property type="molecule type" value="Genomic_DNA"/>
</dbReference>
<name>A0A6C0KHZ7_9ZZZZ</name>
<protein>
    <submittedName>
        <fullName evidence="1">Uncharacterized protein</fullName>
    </submittedName>
</protein>
<proteinExistence type="predicted"/>
<dbReference type="AlphaFoldDB" id="A0A6C0KHZ7"/>
<evidence type="ECO:0000313" key="1">
    <source>
        <dbReference type="EMBL" id="QHU16417.1"/>
    </source>
</evidence>
<sequence length="131" mass="16129">MRIERFKKYEKRYITSLLFKMEGNVSFNIQFLLRHLLNDTINIKRQYNIFKSPITIIFQNNDLSCKLWNQYCDELDINPNKRDNLKEYFIKMLKDKEREEVSLLGEQHYWFSNQYNNQLSNLINNLWLKAH</sequence>